<name>A0ABS5LI26_9BACI</name>
<evidence type="ECO:0000259" key="2">
    <source>
        <dbReference type="PROSITE" id="PS50801"/>
    </source>
</evidence>
<dbReference type="SUPFAM" id="SSF52091">
    <property type="entry name" value="SpoIIaa-like"/>
    <property type="match status" value="1"/>
</dbReference>
<dbReference type="Gene3D" id="3.30.750.24">
    <property type="entry name" value="STAS domain"/>
    <property type="match status" value="1"/>
</dbReference>
<dbReference type="PANTHER" id="PTHR33745:SF3">
    <property type="entry name" value="RSBT CO-ANTAGONIST PROTEIN RSBRC"/>
    <property type="match status" value="1"/>
</dbReference>
<dbReference type="Pfam" id="PF01740">
    <property type="entry name" value="STAS"/>
    <property type="match status" value="1"/>
</dbReference>
<protein>
    <submittedName>
        <fullName evidence="3">STAS domain-containing protein</fullName>
    </submittedName>
</protein>
<dbReference type="InterPro" id="IPR036513">
    <property type="entry name" value="STAS_dom_sf"/>
</dbReference>
<gene>
    <name evidence="3" type="ORF">J9317_15865</name>
</gene>
<proteinExistence type="predicted"/>
<sequence>MDMNQALREYFRQHASKLTEDWYSTLGNYDPSTVYGSKDPEVIEGVKAQNLEFHIHAPDIFIEEKETFLIRFYEWVHKVARDGAHLKTPNYFVIKEFKRVRKQYITLINAFILEHRDEVSCDLADEWMNKVLEVFDIAILKFVEEAENNSKQQLKAQQEMIYELSSPVISLANKDALLPLVGDIDTARAKIILENTLEQCSQKGIEHLFIDLSGVVIIDTMVAQQIFQLIDTLNLIGVKTTISGIRPEIAMTAMQLGLSFEKTNIRSTLSQAIVSAKKDI</sequence>
<evidence type="ECO:0000256" key="1">
    <source>
        <dbReference type="ARBA" id="ARBA00022553"/>
    </source>
</evidence>
<dbReference type="PROSITE" id="PS50801">
    <property type="entry name" value="STAS"/>
    <property type="match status" value="1"/>
</dbReference>
<accession>A0ABS5LI26</accession>
<dbReference type="PANTHER" id="PTHR33745">
    <property type="entry name" value="RSBT ANTAGONIST PROTEIN RSBS-RELATED"/>
    <property type="match status" value="1"/>
</dbReference>
<dbReference type="EMBL" id="JAGVRK010000001">
    <property type="protein sequence ID" value="MBS2970223.1"/>
    <property type="molecule type" value="Genomic_DNA"/>
</dbReference>
<dbReference type="CDD" id="cd07041">
    <property type="entry name" value="STAS_RsbR_RsbS_like"/>
    <property type="match status" value="1"/>
</dbReference>
<reference evidence="3 4" key="1">
    <citation type="submission" date="2021-04" db="EMBL/GenBank/DDBJ databases">
        <title>Metabacillus sp. strain KIGAM252 whole genome sequence.</title>
        <authorList>
            <person name="Seo M.-J."/>
            <person name="Cho E.-S."/>
            <person name="Hwang C.Y."/>
            <person name="Yoon D.J."/>
        </authorList>
    </citation>
    <scope>NUCLEOTIDE SEQUENCE [LARGE SCALE GENOMIC DNA]</scope>
    <source>
        <strain evidence="3 4">KIGAM252</strain>
    </source>
</reference>
<organism evidence="3 4">
    <name type="scientific">Metabacillus flavus</name>
    <dbReference type="NCBI Taxonomy" id="2823519"/>
    <lineage>
        <taxon>Bacteria</taxon>
        <taxon>Bacillati</taxon>
        <taxon>Bacillota</taxon>
        <taxon>Bacilli</taxon>
        <taxon>Bacillales</taxon>
        <taxon>Bacillaceae</taxon>
        <taxon>Metabacillus</taxon>
    </lineage>
</organism>
<dbReference type="InterPro" id="IPR051932">
    <property type="entry name" value="Bact_StressResp_Reg"/>
</dbReference>
<dbReference type="RefSeq" id="WP_211560194.1">
    <property type="nucleotide sequence ID" value="NZ_JAGVRK010000001.1"/>
</dbReference>
<feature type="domain" description="STAS" evidence="2">
    <location>
        <begin position="165"/>
        <end position="276"/>
    </location>
</feature>
<comment type="caution">
    <text evidence="3">The sequence shown here is derived from an EMBL/GenBank/DDBJ whole genome shotgun (WGS) entry which is preliminary data.</text>
</comment>
<evidence type="ECO:0000313" key="4">
    <source>
        <dbReference type="Proteomes" id="UP000682403"/>
    </source>
</evidence>
<dbReference type="Proteomes" id="UP000682403">
    <property type="component" value="Unassembled WGS sequence"/>
</dbReference>
<keyword evidence="1" id="KW-0597">Phosphoprotein</keyword>
<keyword evidence="4" id="KW-1185">Reference proteome</keyword>
<evidence type="ECO:0000313" key="3">
    <source>
        <dbReference type="EMBL" id="MBS2970223.1"/>
    </source>
</evidence>
<dbReference type="InterPro" id="IPR002645">
    <property type="entry name" value="STAS_dom"/>
</dbReference>